<dbReference type="Gene3D" id="2.70.98.10">
    <property type="match status" value="1"/>
</dbReference>
<feature type="domain" description="LamG-like jellyroll fold" evidence="12">
    <location>
        <begin position="651"/>
        <end position="794"/>
    </location>
</feature>
<organism evidence="14 15">
    <name type="scientific">Haloferula helveola</name>
    <dbReference type="NCBI Taxonomy" id="490095"/>
    <lineage>
        <taxon>Bacteria</taxon>
        <taxon>Pseudomonadati</taxon>
        <taxon>Verrucomicrobiota</taxon>
        <taxon>Verrucomicrobiia</taxon>
        <taxon>Verrucomicrobiales</taxon>
        <taxon>Verrucomicrobiaceae</taxon>
        <taxon>Haloferula</taxon>
    </lineage>
</organism>
<evidence type="ECO:0000259" key="12">
    <source>
        <dbReference type="SMART" id="SM00560"/>
    </source>
</evidence>
<dbReference type="PROSITE" id="PS00719">
    <property type="entry name" value="GLYCOSYL_HYDROL_F2_1"/>
    <property type="match status" value="1"/>
</dbReference>
<dbReference type="InterPro" id="IPR013783">
    <property type="entry name" value="Ig-like_fold"/>
</dbReference>
<evidence type="ECO:0000256" key="1">
    <source>
        <dbReference type="ARBA" id="ARBA00001412"/>
    </source>
</evidence>
<protein>
    <recommendedName>
        <fullName evidence="3 9">Beta-galactosidase</fullName>
        <ecNumber evidence="3 9">3.2.1.23</ecNumber>
    </recommendedName>
    <alternativeName>
        <fullName evidence="8 9">Lactase</fullName>
    </alternativeName>
</protein>
<accession>A0ABN6H0I7</accession>
<reference evidence="14 15" key="1">
    <citation type="submission" date="2021-06" db="EMBL/GenBank/DDBJ databases">
        <title>Complete genome of Haloferula helveola possessing various polysaccharide degrading enzymes.</title>
        <authorList>
            <person name="Takami H."/>
            <person name="Huang C."/>
            <person name="Hamasaki K."/>
        </authorList>
    </citation>
    <scope>NUCLEOTIDE SEQUENCE [LARGE SCALE GENOMIC DNA]</scope>
    <source>
        <strain evidence="14 15">CN-1</strain>
    </source>
</reference>
<dbReference type="Pfam" id="PF02929">
    <property type="entry name" value="Bgal_small_N"/>
    <property type="match status" value="1"/>
</dbReference>
<evidence type="ECO:0000256" key="7">
    <source>
        <dbReference type="ARBA" id="ARBA00023295"/>
    </source>
</evidence>
<evidence type="ECO:0000313" key="15">
    <source>
        <dbReference type="Proteomes" id="UP001374893"/>
    </source>
</evidence>
<dbReference type="InterPro" id="IPR017853">
    <property type="entry name" value="GH"/>
</dbReference>
<dbReference type="SUPFAM" id="SSF74650">
    <property type="entry name" value="Galactose mutarotase-like"/>
    <property type="match status" value="1"/>
</dbReference>
<evidence type="ECO:0000256" key="8">
    <source>
        <dbReference type="ARBA" id="ARBA00032230"/>
    </source>
</evidence>
<dbReference type="Pfam" id="PF00703">
    <property type="entry name" value="Glyco_hydro_2"/>
    <property type="match status" value="1"/>
</dbReference>
<dbReference type="InterPro" id="IPR008979">
    <property type="entry name" value="Galactose-bd-like_sf"/>
</dbReference>
<sequence length="1300" mass="144552">MKVLPYLLLLTLPVLAQPDAPVWENQAIFRINKEAPRATSVPYPERAELLKKKPEPTPWVQSLNDRSGALPSGGESIEGEWKFHYAGTPSAVPEGFEKPGFDISAWPSIPVPSNWQLHGYGVPLYTNSEYPFKADPPRVMGTPPGHFTNFPEDERNPVGCYRRNFTVPKDWEDRETFIVFNGVDSAFHLWINGEHVGYSQDSRTPAEFNIGKFLKSGENTLAVQVFQYSDGSYLEDQDMWRLSGIFRDVYLWSSASLQVRDIWVKAGLADDYRTGTLEVEVEVRDLSGEQPAGSVEFELLGSDGKTIASASSKLSGGTLSLKPDRLPDIEPWSAEIPKLYAYLLTLKNADGEVLAIHPGQTGFRRNEVKDGNFLHNGKPILFKGVNRHDHNPRTGHYVTPQDMIADLLEMKRSNINAVRCSHYPNEPIFLELCDRLGFYVIDEANVETHGMGWGPDANPLAKDPSWGPAHLDRMKNCLERDKNHPCVVMWSMGNEAGDGVNFQEMSKWIRERDPSRPVHYEQARQRPHVDVFAPMYAPVTESLRYAKEEAKKPLNEQRPMIQCEYNHAMGNSSGNLAEYWEAFRSERLLQGGFIWDWKDQGLFSIKHAYDAVEDRSGNGHKTALLGSLSTDEGLYGGGLTASDSAKLGLTESVTLHVEARGNFGGARSQGGGDNNRNASDGYPLLTKGDTAYSLKIDPSGSNLEFFVYTDNWQTLRAPLPENWRSEFHDLVGTYDGAKMTIRIDGKEVASKPTSGRINVNGFDLGVGLNTEKPTRRFDGSIRRARVYAKALGPSADPAKQPAPVIDLRFTEDAAKKKTRPFYAYGGDFNDRPSQRSFCLNGIMMPNLTRNPHHAEVWKVHQEIHTSMIDDSSPNLQVKILNERFFRPLDDVSALWVLLKDEEMAASGKLELPPVEPQSTHEVTIPTGVKPTDDSAWTLQIRFVRTTATMGVPKGGTIALDEHKLPWGKRTPPEALPSEGEITFKDGDDGITIAGERFEAAVDRSTGMLESWKTGATQQLASPMQLDFWRPMTNNDEGAGYPSRLSAWSEAGAKASATSVAAEMRDNACVVKSDIEVPVGNSTATLVWKFLPSGQVEVEATFRPSGGNLPIIPRVGLRAGIPSTNIDCHWFGAGPGENYEDRHTGAWTGVHSRPVSGFFHNYLDPQEAGLRTGVRWLEITPRFKGTGLRVDALGEQLLQMAVLPCDPLQLELARHSVDVLPGDIYTIRIDCRNMGVGGTNSWGQQPLEKYRIKPEGEFRWSFRLSSQEADPTRHGRGIYRKPPGFESTDPSATEEPSSEEN</sequence>
<dbReference type="InterPro" id="IPR006102">
    <property type="entry name" value="Ig-like_GH2"/>
</dbReference>
<keyword evidence="6" id="KW-1015">Disulfide bond</keyword>
<dbReference type="SMART" id="SM00560">
    <property type="entry name" value="LamGL"/>
    <property type="match status" value="1"/>
</dbReference>
<comment type="similarity">
    <text evidence="2 9">Belongs to the glycosyl hydrolase 2 family.</text>
</comment>
<dbReference type="InterPro" id="IPR023230">
    <property type="entry name" value="Glyco_hydro_2_CS"/>
</dbReference>
<dbReference type="PRINTS" id="PR00132">
    <property type="entry name" value="GLHYDRLASE2"/>
</dbReference>
<keyword evidence="7 9" id="KW-0326">Glycosidase</keyword>
<dbReference type="Pfam" id="PF13385">
    <property type="entry name" value="Laminin_G_3"/>
    <property type="match status" value="1"/>
</dbReference>
<dbReference type="SUPFAM" id="SSF49303">
    <property type="entry name" value="beta-Galactosidase/glucuronidase domain"/>
    <property type="match status" value="2"/>
</dbReference>
<name>A0ABN6H0I7_9BACT</name>
<dbReference type="SUPFAM" id="SSF51445">
    <property type="entry name" value="(Trans)glycosidases"/>
    <property type="match status" value="1"/>
</dbReference>
<dbReference type="InterPro" id="IPR014718">
    <property type="entry name" value="GH-type_carb-bd"/>
</dbReference>
<dbReference type="InterPro" id="IPR036156">
    <property type="entry name" value="Beta-gal/glucu_dom_sf"/>
</dbReference>
<dbReference type="InterPro" id="IPR013320">
    <property type="entry name" value="ConA-like_dom_sf"/>
</dbReference>
<evidence type="ECO:0000256" key="5">
    <source>
        <dbReference type="ARBA" id="ARBA00022801"/>
    </source>
</evidence>
<dbReference type="EMBL" id="AP024702">
    <property type="protein sequence ID" value="BCX46498.1"/>
    <property type="molecule type" value="Genomic_DNA"/>
</dbReference>
<dbReference type="PANTHER" id="PTHR46323:SF2">
    <property type="entry name" value="BETA-GALACTOSIDASE"/>
    <property type="match status" value="1"/>
</dbReference>
<dbReference type="Gene3D" id="2.60.40.10">
    <property type="entry name" value="Immunoglobulins"/>
    <property type="match status" value="2"/>
</dbReference>
<dbReference type="InterPro" id="IPR006101">
    <property type="entry name" value="Glyco_hydro_2"/>
</dbReference>
<dbReference type="InterPro" id="IPR006558">
    <property type="entry name" value="LamG-like"/>
</dbReference>
<dbReference type="PANTHER" id="PTHR46323">
    <property type="entry name" value="BETA-GALACTOSIDASE"/>
    <property type="match status" value="1"/>
</dbReference>
<dbReference type="InterPro" id="IPR023232">
    <property type="entry name" value="Glyco_hydro_2_AS"/>
</dbReference>
<keyword evidence="15" id="KW-1185">Reference proteome</keyword>
<dbReference type="InterPro" id="IPR004199">
    <property type="entry name" value="B-gal_small/dom_5"/>
</dbReference>
<feature type="domain" description="Beta galactosidase small chain/" evidence="13">
    <location>
        <begin position="991"/>
        <end position="1264"/>
    </location>
</feature>
<dbReference type="SMART" id="SM01038">
    <property type="entry name" value="Bgal_small_N"/>
    <property type="match status" value="1"/>
</dbReference>
<dbReference type="Proteomes" id="UP001374893">
    <property type="component" value="Chromosome"/>
</dbReference>
<feature type="region of interest" description="Disordered" evidence="10">
    <location>
        <begin position="964"/>
        <end position="986"/>
    </location>
</feature>
<evidence type="ECO:0000259" key="13">
    <source>
        <dbReference type="SMART" id="SM01038"/>
    </source>
</evidence>
<dbReference type="EC" id="3.2.1.23" evidence="3 9"/>
<dbReference type="InterPro" id="IPR011013">
    <property type="entry name" value="Gal_mutarotase_sf_dom"/>
</dbReference>
<dbReference type="Pfam" id="PF02837">
    <property type="entry name" value="Glyco_hydro_2_N"/>
    <property type="match status" value="1"/>
</dbReference>
<evidence type="ECO:0000256" key="9">
    <source>
        <dbReference type="RuleBase" id="RU361154"/>
    </source>
</evidence>
<dbReference type="SUPFAM" id="SSF49899">
    <property type="entry name" value="Concanavalin A-like lectins/glucanases"/>
    <property type="match status" value="1"/>
</dbReference>
<dbReference type="Gene3D" id="3.20.20.80">
    <property type="entry name" value="Glycosidases"/>
    <property type="match status" value="2"/>
</dbReference>
<dbReference type="RefSeq" id="WP_338688155.1">
    <property type="nucleotide sequence ID" value="NZ_AP024702.1"/>
</dbReference>
<proteinExistence type="inferred from homology"/>
<dbReference type="InterPro" id="IPR050347">
    <property type="entry name" value="Bact_Beta-galactosidase"/>
</dbReference>
<feature type="chain" id="PRO_5046888808" description="Beta-galactosidase" evidence="11">
    <location>
        <begin position="17"/>
        <end position="1300"/>
    </location>
</feature>
<keyword evidence="5 9" id="KW-0378">Hydrolase</keyword>
<dbReference type="InterPro" id="IPR032312">
    <property type="entry name" value="LacZ_4"/>
</dbReference>
<dbReference type="Gene3D" id="2.60.120.260">
    <property type="entry name" value="Galactose-binding domain-like"/>
    <property type="match status" value="1"/>
</dbReference>
<dbReference type="Gene3D" id="2.60.120.200">
    <property type="match status" value="1"/>
</dbReference>
<dbReference type="InterPro" id="IPR006104">
    <property type="entry name" value="Glyco_hydro_2_N"/>
</dbReference>
<keyword evidence="4 11" id="KW-0732">Signal</keyword>
<dbReference type="InterPro" id="IPR006103">
    <property type="entry name" value="Glyco_hydro_2_cat"/>
</dbReference>
<evidence type="ECO:0000313" key="14">
    <source>
        <dbReference type="EMBL" id="BCX46498.1"/>
    </source>
</evidence>
<comment type="catalytic activity">
    <reaction evidence="1 9">
        <text>Hydrolysis of terminal non-reducing beta-D-galactose residues in beta-D-galactosides.</text>
        <dbReference type="EC" id="3.2.1.23"/>
    </reaction>
</comment>
<evidence type="ECO:0000256" key="10">
    <source>
        <dbReference type="SAM" id="MobiDB-lite"/>
    </source>
</evidence>
<dbReference type="Pfam" id="PF16353">
    <property type="entry name" value="LacZ_4"/>
    <property type="match status" value="1"/>
</dbReference>
<feature type="compositionally biased region" description="Gly residues" evidence="10">
    <location>
        <begin position="663"/>
        <end position="673"/>
    </location>
</feature>
<dbReference type="PROSITE" id="PS00608">
    <property type="entry name" value="GLYCOSYL_HYDROL_F2_2"/>
    <property type="match status" value="1"/>
</dbReference>
<gene>
    <name evidence="14" type="ORF">HAHE_04060</name>
</gene>
<feature type="region of interest" description="Disordered" evidence="10">
    <location>
        <begin position="663"/>
        <end position="682"/>
    </location>
</feature>
<evidence type="ECO:0000256" key="6">
    <source>
        <dbReference type="ARBA" id="ARBA00023157"/>
    </source>
</evidence>
<evidence type="ECO:0000256" key="3">
    <source>
        <dbReference type="ARBA" id="ARBA00012756"/>
    </source>
</evidence>
<evidence type="ECO:0000256" key="2">
    <source>
        <dbReference type="ARBA" id="ARBA00007401"/>
    </source>
</evidence>
<evidence type="ECO:0000256" key="11">
    <source>
        <dbReference type="SAM" id="SignalP"/>
    </source>
</evidence>
<dbReference type="SUPFAM" id="SSF49785">
    <property type="entry name" value="Galactose-binding domain-like"/>
    <property type="match status" value="1"/>
</dbReference>
<evidence type="ECO:0000256" key="4">
    <source>
        <dbReference type="ARBA" id="ARBA00022729"/>
    </source>
</evidence>
<dbReference type="Pfam" id="PF02836">
    <property type="entry name" value="Glyco_hydro_2_C"/>
    <property type="match status" value="2"/>
</dbReference>
<feature type="signal peptide" evidence="11">
    <location>
        <begin position="1"/>
        <end position="16"/>
    </location>
</feature>
<feature type="region of interest" description="Disordered" evidence="10">
    <location>
        <begin position="1262"/>
        <end position="1300"/>
    </location>
</feature>